<dbReference type="RefSeq" id="XP_009838518.1">
    <property type="nucleotide sequence ID" value="XM_009840216.1"/>
</dbReference>
<dbReference type="VEuPathDB" id="FungiDB:H257_12865"/>
<dbReference type="EMBL" id="KI913156">
    <property type="protein sequence ID" value="ETV72075.1"/>
    <property type="molecule type" value="Genomic_DNA"/>
</dbReference>
<organism evidence="1">
    <name type="scientific">Aphanomyces astaci</name>
    <name type="common">Crayfish plague agent</name>
    <dbReference type="NCBI Taxonomy" id="112090"/>
    <lineage>
        <taxon>Eukaryota</taxon>
        <taxon>Sar</taxon>
        <taxon>Stramenopiles</taxon>
        <taxon>Oomycota</taxon>
        <taxon>Saprolegniomycetes</taxon>
        <taxon>Saprolegniales</taxon>
        <taxon>Verrucalvaceae</taxon>
        <taxon>Aphanomyces</taxon>
    </lineage>
</organism>
<accession>W4FX44</accession>
<evidence type="ECO:0000313" key="1">
    <source>
        <dbReference type="EMBL" id="ETV72075.1"/>
    </source>
</evidence>
<dbReference type="GeneID" id="20814861"/>
<sequence length="612" mass="67679">MVSDIAFTNVHCTCLTPLFSKKYLRSHRSNGTKVLRCFPHCCPTHVDGTYCGSPLAVVVTVAPPGTLTQCSVDFRIESSNDTTMSCGDTVESHRVVANRRHPSNPSAEWLPTRVVAKKANATTFECNPYEGWNYGWKGGSSIHQRLSWHRIKAYVFKSDPDHPETFQVIATVASPPFFVMSYRRSCKACQTNEATGSSRDNCDCAGVFRLSDSLLQEALSTGVTQVDILPLMANRQPHLDNNASHVAAQERDLRMVFAVLSLAPIPASDAALCELLHWFGSAVATGTPSRPQKMHDIVALCVHVVLALVVQGRQDVRAYMTEHSSDLLHQDLLWQRYELWLQLVTDKMDAHLNAIDVLRRAFTQALTTSCHVSHPSGYDTSTSKAPSPVSEFFVAQLREVYMARTTPPQQPPATTERCAWNGSWELDIDSVRVDTLSKGAAASPSLLSLLRCFTMGYRFDQHVANQTLSVLSSLAIFPSKRSEFILDQKPRVFRVFPNGETSMSNCGGLTYGDYMGSLDGSAIRLDLFCWSTASPPTCTLVRLCVQAKSTLLLVTMDVAVHANSHAPADGMDEWTPSERVQHLHQHSPSGVPWLRVMGSYARRSKFNVNEGL</sequence>
<name>W4FX44_APHAT</name>
<dbReference type="OrthoDB" id="78153at2759"/>
<gene>
    <name evidence="1" type="ORF">H257_12865</name>
</gene>
<protein>
    <submittedName>
        <fullName evidence="1">Uncharacterized protein</fullName>
    </submittedName>
</protein>
<dbReference type="AlphaFoldDB" id="W4FX44"/>
<proteinExistence type="predicted"/>
<reference evidence="1" key="1">
    <citation type="submission" date="2013-12" db="EMBL/GenBank/DDBJ databases">
        <title>The Genome Sequence of Aphanomyces astaci APO3.</title>
        <authorList>
            <consortium name="The Broad Institute Genomics Platform"/>
            <person name="Russ C."/>
            <person name="Tyler B."/>
            <person name="van West P."/>
            <person name="Dieguez-Uribeondo J."/>
            <person name="Young S.K."/>
            <person name="Zeng Q."/>
            <person name="Gargeya S."/>
            <person name="Fitzgerald M."/>
            <person name="Abouelleil A."/>
            <person name="Alvarado L."/>
            <person name="Chapman S.B."/>
            <person name="Gainer-Dewar J."/>
            <person name="Goldberg J."/>
            <person name="Griggs A."/>
            <person name="Gujja S."/>
            <person name="Hansen M."/>
            <person name="Howarth C."/>
            <person name="Imamovic A."/>
            <person name="Ireland A."/>
            <person name="Larimer J."/>
            <person name="McCowan C."/>
            <person name="Murphy C."/>
            <person name="Pearson M."/>
            <person name="Poon T.W."/>
            <person name="Priest M."/>
            <person name="Roberts A."/>
            <person name="Saif S."/>
            <person name="Shea T."/>
            <person name="Sykes S."/>
            <person name="Wortman J."/>
            <person name="Nusbaum C."/>
            <person name="Birren B."/>
        </authorList>
    </citation>
    <scope>NUCLEOTIDE SEQUENCE [LARGE SCALE GENOMIC DNA]</scope>
    <source>
        <strain evidence="1">APO3</strain>
    </source>
</reference>